<feature type="compositionally biased region" description="Polar residues" evidence="1">
    <location>
        <begin position="29"/>
        <end position="39"/>
    </location>
</feature>
<evidence type="ECO:0000313" key="4">
    <source>
        <dbReference type="Proteomes" id="UP000777482"/>
    </source>
</evidence>
<dbReference type="PANTHER" id="PTHR37490:SF1">
    <property type="entry name" value="GLYCOSYLTRANSFERASE 2-LIKE DOMAIN-CONTAINING PROTEIN"/>
    <property type="match status" value="1"/>
</dbReference>
<keyword evidence="2" id="KW-1133">Transmembrane helix</keyword>
<name>A0A9P6W6C6_RHOMI</name>
<feature type="transmembrane region" description="Helical" evidence="2">
    <location>
        <begin position="201"/>
        <end position="222"/>
    </location>
</feature>
<feature type="region of interest" description="Disordered" evidence="1">
    <location>
        <begin position="123"/>
        <end position="145"/>
    </location>
</feature>
<feature type="compositionally biased region" description="Basic and acidic residues" evidence="1">
    <location>
        <begin position="1"/>
        <end position="10"/>
    </location>
</feature>
<dbReference type="PANTHER" id="PTHR37490">
    <property type="entry name" value="EXPRESSED PROTEIN"/>
    <property type="match status" value="1"/>
</dbReference>
<evidence type="ECO:0000313" key="3">
    <source>
        <dbReference type="EMBL" id="KAG0663919.1"/>
    </source>
</evidence>
<feature type="transmembrane region" description="Helical" evidence="2">
    <location>
        <begin position="156"/>
        <end position="181"/>
    </location>
</feature>
<dbReference type="AlphaFoldDB" id="A0A9P6W6C6"/>
<comment type="caution">
    <text evidence="3">The sequence shown here is derived from an EMBL/GenBank/DDBJ whole genome shotgun (WGS) entry which is preliminary data.</text>
</comment>
<evidence type="ECO:0000256" key="2">
    <source>
        <dbReference type="SAM" id="Phobius"/>
    </source>
</evidence>
<dbReference type="OrthoDB" id="28755at2759"/>
<organism evidence="3 4">
    <name type="scientific">Rhodotorula mucilaginosa</name>
    <name type="common">Yeast</name>
    <name type="synonym">Rhodotorula rubra</name>
    <dbReference type="NCBI Taxonomy" id="5537"/>
    <lineage>
        <taxon>Eukaryota</taxon>
        <taxon>Fungi</taxon>
        <taxon>Dikarya</taxon>
        <taxon>Basidiomycota</taxon>
        <taxon>Pucciniomycotina</taxon>
        <taxon>Microbotryomycetes</taxon>
        <taxon>Sporidiobolales</taxon>
        <taxon>Sporidiobolaceae</taxon>
        <taxon>Rhodotorula</taxon>
    </lineage>
</organism>
<feature type="transmembrane region" description="Helical" evidence="2">
    <location>
        <begin position="298"/>
        <end position="326"/>
    </location>
</feature>
<feature type="compositionally biased region" description="Basic and acidic residues" evidence="1">
    <location>
        <begin position="40"/>
        <end position="49"/>
    </location>
</feature>
<feature type="region of interest" description="Disordered" evidence="1">
    <location>
        <begin position="1"/>
        <end position="59"/>
    </location>
</feature>
<proteinExistence type="predicted"/>
<dbReference type="Proteomes" id="UP000777482">
    <property type="component" value="Unassembled WGS sequence"/>
</dbReference>
<feature type="transmembrane region" description="Helical" evidence="2">
    <location>
        <begin position="60"/>
        <end position="78"/>
    </location>
</feature>
<protein>
    <recommendedName>
        <fullName evidence="5">Proteophosphoglycan ppg4</fullName>
    </recommendedName>
</protein>
<keyword evidence="4" id="KW-1185">Reference proteome</keyword>
<reference evidence="3 4" key="1">
    <citation type="submission" date="2020-11" db="EMBL/GenBank/DDBJ databases">
        <title>Kefir isolates.</title>
        <authorList>
            <person name="Marcisauskas S."/>
            <person name="Kim Y."/>
            <person name="Blasche S."/>
        </authorList>
    </citation>
    <scope>NUCLEOTIDE SEQUENCE [LARGE SCALE GENOMIC DNA]</scope>
    <source>
        <strain evidence="3 4">KR</strain>
    </source>
</reference>
<gene>
    <name evidence="3" type="ORF">C6P46_002145</name>
</gene>
<feature type="region of interest" description="Disordered" evidence="1">
    <location>
        <begin position="390"/>
        <end position="426"/>
    </location>
</feature>
<evidence type="ECO:0000256" key="1">
    <source>
        <dbReference type="SAM" id="MobiDB-lite"/>
    </source>
</evidence>
<sequence>MKRSSSEEARSPAPSLSSDLHRDLRPPTNEASRGSSSTAGRHDTVPKHHLEPHHHRRRSAAAILPGQVLLVVLSVWSSRQHEYAANAPSSHLTAIPVAHFAILAVTVTGWSLWTGRKKRTPPAAATAAARASESNSAGMAEAAPRTATAGAQRKRAWLAGAMAAVAATIFAVPSLLALMLALRPRLLHPQNWASLPSSRTVLTFVGLTFLLAFLLIGTPLRASNVGVSLARSVLEAGVALLAKDGLSGEGCATHFLQHASVSALGFALLSLPLVRGFASGSPPTLLASLAAASSSGLLVSTVATSIAFVAVLATSSSAITPLLALFPRNLVLLVPEMGRRSQAVYRMPWTQLGLLYLAGTAASIWTNEDISSILPGRWLRIPQAEEAETFDLEGDASRPSTPPPLYRSQSDDHSLHSHPANRSGKSSSLFSLSLVPFLPLVLQMVLSPLSAPDFRKSCAYLPASLRASVCPLVIPSTNPRTVDLVIAYYDEDFDRTRAHIANLRASPFVAAREQRVIIYNKGPQLEPTLRTSLNLTSDDEVVPLPNLGREGATYLSHILLHYNTTAASLMPDWPSPPPPPPPLAAPASHLRRRVLADVTYFFQPHLAWEGVAGPRLAQVTDNVGFVHFGPLVRLECGHDIRVDIKLPMNAELWNIFRGELCRPQVGQLGGWSAQFAVTKRRILANPYERYAYVSSLLEAPADHWIHNQWGPNDSGGPSNPAFGHAVERAWPFMFGCADAKLVETCPDEESDPLKCQCFDD</sequence>
<evidence type="ECO:0008006" key="5">
    <source>
        <dbReference type="Google" id="ProtNLM"/>
    </source>
</evidence>
<keyword evidence="2" id="KW-0812">Transmembrane</keyword>
<feature type="compositionally biased region" description="Basic residues" evidence="1">
    <location>
        <begin position="50"/>
        <end position="59"/>
    </location>
</feature>
<accession>A0A9P6W6C6</accession>
<keyword evidence="2" id="KW-0472">Membrane</keyword>
<feature type="transmembrane region" description="Helical" evidence="2">
    <location>
        <begin position="90"/>
        <end position="113"/>
    </location>
</feature>
<dbReference type="EMBL" id="PUHQ01000017">
    <property type="protein sequence ID" value="KAG0663919.1"/>
    <property type="molecule type" value="Genomic_DNA"/>
</dbReference>